<name>Q478B2_DECAR</name>
<keyword evidence="7 10" id="KW-0653">Protein transport</keyword>
<protein>
    <recommendedName>
        <fullName evidence="10">Protein TonB</fullName>
    </recommendedName>
</protein>
<feature type="domain" description="TonB C-terminal" evidence="12">
    <location>
        <begin position="137"/>
        <end position="228"/>
    </location>
</feature>
<dbReference type="GO" id="GO:0015891">
    <property type="term" value="P:siderophore transport"/>
    <property type="evidence" value="ECO:0007669"/>
    <property type="project" value="InterPro"/>
</dbReference>
<dbReference type="PANTHER" id="PTHR33446">
    <property type="entry name" value="PROTEIN TONB-RELATED"/>
    <property type="match status" value="1"/>
</dbReference>
<dbReference type="HOGENOM" id="CLU_076057_2_0_4"/>
<dbReference type="Gene3D" id="3.30.1150.10">
    <property type="match status" value="1"/>
</dbReference>
<evidence type="ECO:0000256" key="7">
    <source>
        <dbReference type="ARBA" id="ARBA00022927"/>
    </source>
</evidence>
<dbReference type="eggNOG" id="COG0810">
    <property type="taxonomic scope" value="Bacteria"/>
</dbReference>
<dbReference type="PROSITE" id="PS52015">
    <property type="entry name" value="TONB_CTD"/>
    <property type="match status" value="1"/>
</dbReference>
<keyword evidence="8" id="KW-1133">Transmembrane helix</keyword>
<evidence type="ECO:0000256" key="9">
    <source>
        <dbReference type="ARBA" id="ARBA00023136"/>
    </source>
</evidence>
<comment type="similarity">
    <text evidence="2 10">Belongs to the TonB family.</text>
</comment>
<keyword evidence="10" id="KW-0735">Signal-anchor</keyword>
<evidence type="ECO:0000256" key="1">
    <source>
        <dbReference type="ARBA" id="ARBA00004383"/>
    </source>
</evidence>
<dbReference type="KEGG" id="dar:Daro_4093"/>
<dbReference type="NCBIfam" id="TIGR01352">
    <property type="entry name" value="tonB_Cterm"/>
    <property type="match status" value="1"/>
</dbReference>
<proteinExistence type="inferred from homology"/>
<keyword evidence="6" id="KW-0812">Transmembrane</keyword>
<organism evidence="13">
    <name type="scientific">Dechloromonas aromatica (strain RCB)</name>
    <dbReference type="NCBI Taxonomy" id="159087"/>
    <lineage>
        <taxon>Bacteria</taxon>
        <taxon>Pseudomonadati</taxon>
        <taxon>Pseudomonadota</taxon>
        <taxon>Betaproteobacteria</taxon>
        <taxon>Rhodocyclales</taxon>
        <taxon>Azonexaceae</taxon>
        <taxon>Dechloromonas</taxon>
    </lineage>
</organism>
<comment type="function">
    <text evidence="10">Interacts with outer membrane receptor proteins that carry out high-affinity binding and energy dependent uptake into the periplasmic space of specific substrates. It could act to transduce energy from the cytoplasmic membrane to specific energy-requiring processes in the outer membrane, resulting in the release into the periplasm of ligands bound by these outer membrane proteins.</text>
</comment>
<feature type="region of interest" description="Disordered" evidence="11">
    <location>
        <begin position="69"/>
        <end position="89"/>
    </location>
</feature>
<dbReference type="GO" id="GO:0055085">
    <property type="term" value="P:transmembrane transport"/>
    <property type="evidence" value="ECO:0007669"/>
    <property type="project" value="InterPro"/>
</dbReference>
<evidence type="ECO:0000313" key="13">
    <source>
        <dbReference type="EMBL" id="AAZ48819.1"/>
    </source>
</evidence>
<keyword evidence="5 10" id="KW-0997">Cell inner membrane</keyword>
<dbReference type="PANTHER" id="PTHR33446:SF2">
    <property type="entry name" value="PROTEIN TONB"/>
    <property type="match status" value="1"/>
</dbReference>
<dbReference type="InterPro" id="IPR003538">
    <property type="entry name" value="TonB"/>
</dbReference>
<evidence type="ECO:0000256" key="5">
    <source>
        <dbReference type="ARBA" id="ARBA00022519"/>
    </source>
</evidence>
<dbReference type="AlphaFoldDB" id="Q478B2"/>
<dbReference type="GO" id="GO:0098797">
    <property type="term" value="C:plasma membrane protein complex"/>
    <property type="evidence" value="ECO:0007669"/>
    <property type="project" value="TreeGrafter"/>
</dbReference>
<dbReference type="InterPro" id="IPR051045">
    <property type="entry name" value="TonB-dependent_transducer"/>
</dbReference>
<keyword evidence="4 10" id="KW-1003">Cell membrane</keyword>
<dbReference type="STRING" id="159087.Daro_4093"/>
<dbReference type="PRINTS" id="PR01374">
    <property type="entry name" value="TONBPROTEIN"/>
</dbReference>
<dbReference type="InterPro" id="IPR006260">
    <property type="entry name" value="TonB/TolA_C"/>
</dbReference>
<evidence type="ECO:0000256" key="3">
    <source>
        <dbReference type="ARBA" id="ARBA00022448"/>
    </source>
</evidence>
<evidence type="ECO:0000256" key="4">
    <source>
        <dbReference type="ARBA" id="ARBA00022475"/>
    </source>
</evidence>
<keyword evidence="9" id="KW-0472">Membrane</keyword>
<evidence type="ECO:0000259" key="12">
    <source>
        <dbReference type="PROSITE" id="PS52015"/>
    </source>
</evidence>
<keyword evidence="3 10" id="KW-0813">Transport</keyword>
<evidence type="ECO:0000256" key="2">
    <source>
        <dbReference type="ARBA" id="ARBA00006555"/>
    </source>
</evidence>
<evidence type="ECO:0000256" key="11">
    <source>
        <dbReference type="SAM" id="MobiDB-lite"/>
    </source>
</evidence>
<dbReference type="Pfam" id="PF03544">
    <property type="entry name" value="TonB_C"/>
    <property type="match status" value="1"/>
</dbReference>
<dbReference type="GO" id="GO:0015031">
    <property type="term" value="P:protein transport"/>
    <property type="evidence" value="ECO:0007669"/>
    <property type="project" value="UniProtKB-UniRule"/>
</dbReference>
<dbReference type="GO" id="GO:0031992">
    <property type="term" value="F:energy transducer activity"/>
    <property type="evidence" value="ECO:0007669"/>
    <property type="project" value="InterPro"/>
</dbReference>
<evidence type="ECO:0000256" key="10">
    <source>
        <dbReference type="RuleBase" id="RU362123"/>
    </source>
</evidence>
<reference evidence="13" key="1">
    <citation type="submission" date="2005-08" db="EMBL/GenBank/DDBJ databases">
        <title>Complete sequence of Dechloromonas aromatica RCB.</title>
        <authorList>
            <person name="Salinero K.K."/>
            <person name="Copeland A."/>
            <person name="Lucas S."/>
            <person name="Lapidus A."/>
            <person name="Barry K."/>
            <person name="Detter J.C."/>
            <person name="Glavina T."/>
            <person name="Hammon N."/>
            <person name="Israni S."/>
            <person name="Pitluck S."/>
            <person name="Di Bartolo G."/>
            <person name="Trong S."/>
            <person name="Schmutz J."/>
            <person name="Larimer F."/>
            <person name="Land M."/>
            <person name="Ivanova N."/>
            <person name="Richardson P."/>
        </authorList>
    </citation>
    <scope>NUCLEOTIDE SEQUENCE</scope>
    <source>
        <strain evidence="13">RCB</strain>
    </source>
</reference>
<sequence length="228" mass="24323">MSAERLLHFEPELPEWRRSGRFFLVAIGLHAVVLAYPLGKVVSQLDIPPPGPLTVKLIEALRPAPVVQPVSTPKPQPAPVAPAAPKPRPVLAMTPDQKPVTASTPTVAPPAPVAPEPVARVAANPTPAAPSAAPVTAARFNAAYLNNPEPKYPPLSRRLGEEGKVLLKVRVSSDGTAATVDLEKSSNYDRLDEAARQAVARWRFIPAKRGDEPIEASVIVPIVFRLDG</sequence>
<dbReference type="EMBL" id="CP000089">
    <property type="protein sequence ID" value="AAZ48819.1"/>
    <property type="molecule type" value="Genomic_DNA"/>
</dbReference>
<dbReference type="SUPFAM" id="SSF74653">
    <property type="entry name" value="TolA/TonB C-terminal domain"/>
    <property type="match status" value="1"/>
</dbReference>
<comment type="subcellular location">
    <subcellularLocation>
        <location evidence="1 10">Cell inner membrane</location>
        <topology evidence="1 10">Single-pass membrane protein</topology>
        <orientation evidence="1 10">Periplasmic side</orientation>
    </subcellularLocation>
</comment>
<feature type="compositionally biased region" description="Pro residues" evidence="11">
    <location>
        <begin position="72"/>
        <end position="88"/>
    </location>
</feature>
<evidence type="ECO:0000256" key="6">
    <source>
        <dbReference type="ARBA" id="ARBA00022692"/>
    </source>
</evidence>
<dbReference type="InterPro" id="IPR037682">
    <property type="entry name" value="TonB_C"/>
</dbReference>
<evidence type="ECO:0000256" key="8">
    <source>
        <dbReference type="ARBA" id="ARBA00022989"/>
    </source>
</evidence>
<dbReference type="GO" id="GO:0030288">
    <property type="term" value="C:outer membrane-bounded periplasmic space"/>
    <property type="evidence" value="ECO:0007669"/>
    <property type="project" value="InterPro"/>
</dbReference>
<gene>
    <name evidence="13" type="ordered locus">Daro_4093</name>
</gene>
<accession>Q478B2</accession>